<comment type="cofactor">
    <cofactor evidence="1">
        <name>Mg(2+)</name>
        <dbReference type="ChEBI" id="CHEBI:18420"/>
    </cofactor>
</comment>
<evidence type="ECO:0000256" key="2">
    <source>
        <dbReference type="ARBA" id="ARBA00022722"/>
    </source>
</evidence>
<sequence>MSDYGSGRVSGGMAPGEGQTTIVQLDNDLTPKDRAVLCGAICQCNDEPDVGLKGQSLKQQCVRRKLKERDAAMNFQSPYKPEINYNMDDSPPSPIMSSSNALEPHGYLPGWIEKYWPGGRKGYEPGVGNIRRPDVVVVKDPTKPPTQDNLRSVVEMKFPPDPRDAAQLRDYRRIAGRNATVTVLDPTTCGCSRKRAGEEEPATSPMSDMLDSLERQMKTLLNQRPAPGTPGWGLPVPPTPIVP</sequence>
<dbReference type="GO" id="GO:0016788">
    <property type="term" value="F:hydrolase activity, acting on ester bonds"/>
    <property type="evidence" value="ECO:0007669"/>
    <property type="project" value="InterPro"/>
</dbReference>
<evidence type="ECO:0000256" key="3">
    <source>
        <dbReference type="ARBA" id="ARBA00022801"/>
    </source>
</evidence>
<feature type="region of interest" description="Disordered" evidence="4">
    <location>
        <begin position="222"/>
        <end position="243"/>
    </location>
</feature>
<evidence type="ECO:0000313" key="6">
    <source>
        <dbReference type="EMBL" id="AOK17039.1"/>
    </source>
</evidence>
<dbReference type="AlphaFoldDB" id="A0A1B4PSV3"/>
<dbReference type="EMBL" id="CP013443">
    <property type="protein sequence ID" value="AOK17039.1"/>
    <property type="molecule type" value="Genomic_DNA"/>
</dbReference>
<feature type="domain" description="VRR-NUC" evidence="5">
    <location>
        <begin position="86"/>
        <end position="188"/>
    </location>
</feature>
<evidence type="ECO:0000256" key="1">
    <source>
        <dbReference type="ARBA" id="ARBA00001946"/>
    </source>
</evidence>
<proteinExistence type="predicted"/>
<dbReference type="GO" id="GO:0004518">
    <property type="term" value="F:nuclease activity"/>
    <property type="evidence" value="ECO:0007669"/>
    <property type="project" value="UniProtKB-KW"/>
</dbReference>
<dbReference type="InterPro" id="IPR014883">
    <property type="entry name" value="VRR_NUC"/>
</dbReference>
<evidence type="ECO:0000256" key="4">
    <source>
        <dbReference type="SAM" id="MobiDB-lite"/>
    </source>
</evidence>
<accession>A0A1B4PSV3</accession>
<gene>
    <name evidence="6" type="ORF">WT26_14130</name>
</gene>
<dbReference type="RefSeq" id="WP_069270304.1">
    <property type="nucleotide sequence ID" value="NZ_CP013443.1"/>
</dbReference>
<organism evidence="6 7">
    <name type="scientific">Burkholderia cepacia</name>
    <name type="common">Pseudomonas cepacia</name>
    <dbReference type="NCBI Taxonomy" id="292"/>
    <lineage>
        <taxon>Bacteria</taxon>
        <taxon>Pseudomonadati</taxon>
        <taxon>Pseudomonadota</taxon>
        <taxon>Betaproteobacteria</taxon>
        <taxon>Burkholderiales</taxon>
        <taxon>Burkholderiaceae</taxon>
        <taxon>Burkholderia</taxon>
        <taxon>Burkholderia cepacia complex</taxon>
    </lineage>
</organism>
<dbReference type="Proteomes" id="UP000094776">
    <property type="component" value="Chromosome 1"/>
</dbReference>
<keyword evidence="3" id="KW-0378">Hydrolase</keyword>
<evidence type="ECO:0000259" key="5">
    <source>
        <dbReference type="SMART" id="SM00990"/>
    </source>
</evidence>
<keyword evidence="2" id="KW-0540">Nuclease</keyword>
<reference evidence="6 7" key="1">
    <citation type="submission" date="2015-12" db="EMBL/GenBank/DDBJ databases">
        <title>Diversity of Burkholderia near neighbor genomes.</title>
        <authorList>
            <person name="Sahl J."/>
            <person name="Wagner D."/>
            <person name="Keim P."/>
        </authorList>
    </citation>
    <scope>NUCLEOTIDE SEQUENCE [LARGE SCALE GENOMIC DNA]</scope>
    <source>
        <strain evidence="6 7">MSMB1184WGS</strain>
    </source>
</reference>
<protein>
    <submittedName>
        <fullName evidence="6">Nuclease</fullName>
    </submittedName>
</protein>
<evidence type="ECO:0000313" key="7">
    <source>
        <dbReference type="Proteomes" id="UP000094776"/>
    </source>
</evidence>
<dbReference type="SMART" id="SM00990">
    <property type="entry name" value="VRR_NUC"/>
    <property type="match status" value="1"/>
</dbReference>
<name>A0A1B4PSV3_BURCE</name>
<dbReference type="Pfam" id="PF08774">
    <property type="entry name" value="VRR_NUC"/>
    <property type="match status" value="1"/>
</dbReference>